<comment type="caution">
    <text evidence="1">The sequence shown here is derived from an EMBL/GenBank/DDBJ whole genome shotgun (WGS) entry which is preliminary data.</text>
</comment>
<reference evidence="1" key="1">
    <citation type="journal article" date="2019" name="Sci. Rep.">
        <title>Draft genome of Tanacetum cinerariifolium, the natural source of mosquito coil.</title>
        <authorList>
            <person name="Yamashiro T."/>
            <person name="Shiraishi A."/>
            <person name="Satake H."/>
            <person name="Nakayama K."/>
        </authorList>
    </citation>
    <scope>NUCLEOTIDE SEQUENCE</scope>
</reference>
<dbReference type="AlphaFoldDB" id="A0A699HQQ2"/>
<accession>A0A699HQQ2</accession>
<evidence type="ECO:0000313" key="1">
    <source>
        <dbReference type="EMBL" id="GEY41930.1"/>
    </source>
</evidence>
<dbReference type="EMBL" id="BKCJ010176976">
    <property type="protein sequence ID" value="GEY41930.1"/>
    <property type="molecule type" value="Genomic_DNA"/>
</dbReference>
<gene>
    <name evidence="1" type="ORF">Tci_413904</name>
</gene>
<proteinExistence type="predicted"/>
<organism evidence="1">
    <name type="scientific">Tanacetum cinerariifolium</name>
    <name type="common">Dalmatian daisy</name>
    <name type="synonym">Chrysanthemum cinerariifolium</name>
    <dbReference type="NCBI Taxonomy" id="118510"/>
    <lineage>
        <taxon>Eukaryota</taxon>
        <taxon>Viridiplantae</taxon>
        <taxon>Streptophyta</taxon>
        <taxon>Embryophyta</taxon>
        <taxon>Tracheophyta</taxon>
        <taxon>Spermatophyta</taxon>
        <taxon>Magnoliopsida</taxon>
        <taxon>eudicotyledons</taxon>
        <taxon>Gunneridae</taxon>
        <taxon>Pentapetalae</taxon>
        <taxon>asterids</taxon>
        <taxon>campanulids</taxon>
        <taxon>Asterales</taxon>
        <taxon>Asteraceae</taxon>
        <taxon>Asteroideae</taxon>
        <taxon>Anthemideae</taxon>
        <taxon>Anthemidinae</taxon>
        <taxon>Tanacetum</taxon>
    </lineage>
</organism>
<protein>
    <submittedName>
        <fullName evidence="1">Uncharacterized protein</fullName>
    </submittedName>
</protein>
<name>A0A699HQQ2_TANCI</name>
<sequence>MPSQTRSSAALEDDNREFLRKSIATLMMEGIDNKLMLKGICSIAESPRVSFQDLENEIRLAMRMFRPRTLAELYGLCKLEEAKLGCCEMVLEMQWLSTLGYIHYNFHDLRMSFKYNNKLMTLTGTHNATIQWMEGRQSVKLLESDSVQCCTMSVCMYPSTLLQLKTDEKPANNSTLSRLSPLIQEFEDVFCNTY</sequence>